<evidence type="ECO:0000313" key="12">
    <source>
        <dbReference type="Proteomes" id="UP000175691"/>
    </source>
</evidence>
<evidence type="ECO:0000313" key="11">
    <source>
        <dbReference type="EMBL" id="OFC70265.1"/>
    </source>
</evidence>
<accession>A0A1E7Z9Q6</accession>
<evidence type="ECO:0000256" key="1">
    <source>
        <dbReference type="ARBA" id="ARBA00004429"/>
    </source>
</evidence>
<name>A0A1E7Z9Q6_9ALTE</name>
<reference evidence="11 12" key="1">
    <citation type="submission" date="2016-08" db="EMBL/GenBank/DDBJ databases">
        <authorList>
            <person name="Seilhamer J.J."/>
        </authorList>
    </citation>
    <scope>NUCLEOTIDE SEQUENCE [LARGE SCALE GENOMIC DNA]</scope>
    <source>
        <strain evidence="11 12">KCTC 42603</strain>
    </source>
</reference>
<feature type="domain" description="Tripartite ATP-independent periplasmic transporters DctQ component" evidence="10">
    <location>
        <begin position="23"/>
        <end position="154"/>
    </location>
</feature>
<evidence type="ECO:0000259" key="10">
    <source>
        <dbReference type="Pfam" id="PF04290"/>
    </source>
</evidence>
<dbReference type="InterPro" id="IPR007387">
    <property type="entry name" value="TRAP_DctQ"/>
</dbReference>
<dbReference type="RefSeq" id="WP_070125908.1">
    <property type="nucleotide sequence ID" value="NZ_MDHN01000029.1"/>
</dbReference>
<comment type="subcellular location">
    <subcellularLocation>
        <location evidence="1 9">Cell inner membrane</location>
        <topology evidence="1 9">Multi-pass membrane protein</topology>
    </subcellularLocation>
</comment>
<dbReference type="Pfam" id="PF04290">
    <property type="entry name" value="DctQ"/>
    <property type="match status" value="1"/>
</dbReference>
<evidence type="ECO:0000256" key="5">
    <source>
        <dbReference type="ARBA" id="ARBA00022692"/>
    </source>
</evidence>
<feature type="transmembrane region" description="Helical" evidence="9">
    <location>
        <begin position="130"/>
        <end position="154"/>
    </location>
</feature>
<keyword evidence="12" id="KW-1185">Reference proteome</keyword>
<feature type="transmembrane region" description="Helical" evidence="9">
    <location>
        <begin position="12"/>
        <end position="32"/>
    </location>
</feature>
<dbReference type="PANTHER" id="PTHR35011">
    <property type="entry name" value="2,3-DIKETO-L-GULONATE TRAP TRANSPORTER SMALL PERMEASE PROTEIN YIAM"/>
    <property type="match status" value="1"/>
</dbReference>
<comment type="similarity">
    <text evidence="8 9">Belongs to the TRAP transporter small permease family.</text>
</comment>
<evidence type="ECO:0000256" key="7">
    <source>
        <dbReference type="ARBA" id="ARBA00023136"/>
    </source>
</evidence>
<evidence type="ECO:0000256" key="9">
    <source>
        <dbReference type="RuleBase" id="RU369079"/>
    </source>
</evidence>
<keyword evidence="3" id="KW-1003">Cell membrane</keyword>
<dbReference type="OrthoDB" id="2085311at2"/>
<dbReference type="Proteomes" id="UP000175691">
    <property type="component" value="Unassembled WGS sequence"/>
</dbReference>
<protein>
    <recommendedName>
        <fullName evidence="9">TRAP transporter small permease protein</fullName>
    </recommendedName>
</protein>
<keyword evidence="7 9" id="KW-0472">Membrane</keyword>
<sequence>MRQLVKLIDKTLAAALILAMAAILLVVVWQVISRYLLQDPASVTEELSRFLLIWIGILGSAYAYRQKVHLGFNLIVNKQSETVRRLIMTFVELLVVAFCVMVLIIGGNALVSLTLELDQISAALGVRMGWIYTVLPISGAIMVFYALINIYNLWIDASQEPL</sequence>
<evidence type="ECO:0000256" key="2">
    <source>
        <dbReference type="ARBA" id="ARBA00022448"/>
    </source>
</evidence>
<evidence type="ECO:0000256" key="3">
    <source>
        <dbReference type="ARBA" id="ARBA00022475"/>
    </source>
</evidence>
<comment type="caution">
    <text evidence="11">The sequence shown here is derived from an EMBL/GenBank/DDBJ whole genome shotgun (WGS) entry which is preliminary data.</text>
</comment>
<dbReference type="InterPro" id="IPR055348">
    <property type="entry name" value="DctQ"/>
</dbReference>
<keyword evidence="2 9" id="KW-0813">Transport</keyword>
<feature type="transmembrane region" description="Helical" evidence="9">
    <location>
        <begin position="47"/>
        <end position="65"/>
    </location>
</feature>
<organism evidence="11 12">
    <name type="scientific">Alteromonas confluentis</name>
    <dbReference type="NCBI Taxonomy" id="1656094"/>
    <lineage>
        <taxon>Bacteria</taxon>
        <taxon>Pseudomonadati</taxon>
        <taxon>Pseudomonadota</taxon>
        <taxon>Gammaproteobacteria</taxon>
        <taxon>Alteromonadales</taxon>
        <taxon>Alteromonadaceae</taxon>
        <taxon>Alteromonas/Salinimonas group</taxon>
        <taxon>Alteromonas</taxon>
    </lineage>
</organism>
<keyword evidence="4 9" id="KW-0997">Cell inner membrane</keyword>
<dbReference type="GO" id="GO:0005886">
    <property type="term" value="C:plasma membrane"/>
    <property type="evidence" value="ECO:0007669"/>
    <property type="project" value="UniProtKB-SubCell"/>
</dbReference>
<comment type="subunit">
    <text evidence="9">The complex comprises the extracytoplasmic solute receptor protein and the two transmembrane proteins.</text>
</comment>
<evidence type="ECO:0000256" key="4">
    <source>
        <dbReference type="ARBA" id="ARBA00022519"/>
    </source>
</evidence>
<comment type="function">
    <text evidence="9">Part of the tripartite ATP-independent periplasmic (TRAP) transport system.</text>
</comment>
<evidence type="ECO:0000256" key="8">
    <source>
        <dbReference type="ARBA" id="ARBA00038436"/>
    </source>
</evidence>
<dbReference type="AlphaFoldDB" id="A0A1E7Z9Q6"/>
<dbReference type="GO" id="GO:0015740">
    <property type="term" value="P:C4-dicarboxylate transport"/>
    <property type="evidence" value="ECO:0007669"/>
    <property type="project" value="TreeGrafter"/>
</dbReference>
<dbReference type="GO" id="GO:0022857">
    <property type="term" value="F:transmembrane transporter activity"/>
    <property type="evidence" value="ECO:0007669"/>
    <property type="project" value="UniProtKB-UniRule"/>
</dbReference>
<keyword evidence="5 9" id="KW-0812">Transmembrane</keyword>
<proteinExistence type="inferred from homology"/>
<dbReference type="EMBL" id="MDHN01000029">
    <property type="protein sequence ID" value="OFC70265.1"/>
    <property type="molecule type" value="Genomic_DNA"/>
</dbReference>
<evidence type="ECO:0000256" key="6">
    <source>
        <dbReference type="ARBA" id="ARBA00022989"/>
    </source>
</evidence>
<dbReference type="STRING" id="1656094.BFC18_13875"/>
<keyword evidence="6 9" id="KW-1133">Transmembrane helix</keyword>
<gene>
    <name evidence="11" type="ORF">BFC18_13875</name>
</gene>
<dbReference type="PANTHER" id="PTHR35011:SF2">
    <property type="entry name" value="2,3-DIKETO-L-GULONATE TRAP TRANSPORTER SMALL PERMEASE PROTEIN YIAM"/>
    <property type="match status" value="1"/>
</dbReference>
<feature type="transmembrane region" description="Helical" evidence="9">
    <location>
        <begin position="86"/>
        <end position="110"/>
    </location>
</feature>